<name>E3L1A6_PUCGT</name>
<keyword evidence="3" id="KW-1185">Reference proteome</keyword>
<reference key="1">
    <citation type="submission" date="2007-01" db="EMBL/GenBank/DDBJ databases">
        <title>The Genome Sequence of Puccinia graminis f. sp. tritici Strain CRL 75-36-700-3.</title>
        <authorList>
            <consortium name="The Broad Institute Genome Sequencing Platform"/>
            <person name="Birren B."/>
            <person name="Lander E."/>
            <person name="Galagan J."/>
            <person name="Nusbaum C."/>
            <person name="Devon K."/>
            <person name="Cuomo C."/>
            <person name="Jaffe D."/>
            <person name="Butler J."/>
            <person name="Alvarez P."/>
            <person name="Gnerre S."/>
            <person name="Grabherr M."/>
            <person name="Mauceli E."/>
            <person name="Brockman W."/>
            <person name="Young S."/>
            <person name="LaButti K."/>
            <person name="Sykes S."/>
            <person name="DeCaprio D."/>
            <person name="Crawford M."/>
            <person name="Koehrsen M."/>
            <person name="Engels R."/>
            <person name="Montgomery P."/>
            <person name="Pearson M."/>
            <person name="Howarth C."/>
            <person name="Larson L."/>
            <person name="White J."/>
            <person name="Zeng Q."/>
            <person name="Kodira C."/>
            <person name="Yandava C."/>
            <person name="Alvarado L."/>
            <person name="O'Leary S."/>
            <person name="Szabo L."/>
            <person name="Dean R."/>
            <person name="Schein J."/>
        </authorList>
    </citation>
    <scope>NUCLEOTIDE SEQUENCE</scope>
    <source>
        <strain>CRL 75-36-700-3</strain>
    </source>
</reference>
<dbReference type="GeneID" id="10530195"/>
<evidence type="ECO:0000313" key="2">
    <source>
        <dbReference type="EMBL" id="EFP90301.2"/>
    </source>
</evidence>
<organism evidence="2 3">
    <name type="scientific">Puccinia graminis f. sp. tritici (strain CRL 75-36-700-3 / race SCCL)</name>
    <name type="common">Black stem rust fungus</name>
    <dbReference type="NCBI Taxonomy" id="418459"/>
    <lineage>
        <taxon>Eukaryota</taxon>
        <taxon>Fungi</taxon>
        <taxon>Dikarya</taxon>
        <taxon>Basidiomycota</taxon>
        <taxon>Pucciniomycotina</taxon>
        <taxon>Pucciniomycetes</taxon>
        <taxon>Pucciniales</taxon>
        <taxon>Pucciniaceae</taxon>
        <taxon>Puccinia</taxon>
    </lineage>
</organism>
<dbReference type="HOGENOM" id="CLU_769723_0_0_1"/>
<dbReference type="InParanoid" id="E3L1A6"/>
<dbReference type="EMBL" id="DS178331">
    <property type="protein sequence ID" value="EFP90301.2"/>
    <property type="molecule type" value="Genomic_DNA"/>
</dbReference>
<evidence type="ECO:0000256" key="1">
    <source>
        <dbReference type="SAM" id="MobiDB-lite"/>
    </source>
</evidence>
<dbReference type="VEuPathDB" id="FungiDB:PGTG_16327"/>
<proteinExistence type="predicted"/>
<protein>
    <submittedName>
        <fullName evidence="2">Uncharacterized protein</fullName>
    </submittedName>
</protein>
<accession>E3L1A6</accession>
<dbReference type="AlphaFoldDB" id="E3L1A6"/>
<feature type="region of interest" description="Disordered" evidence="1">
    <location>
        <begin position="1"/>
        <end position="80"/>
    </location>
</feature>
<feature type="compositionally biased region" description="Polar residues" evidence="1">
    <location>
        <begin position="1"/>
        <end position="11"/>
    </location>
</feature>
<dbReference type="Proteomes" id="UP000008783">
    <property type="component" value="Unassembled WGS sequence"/>
</dbReference>
<dbReference type="OrthoDB" id="10642158at2759"/>
<evidence type="ECO:0000313" key="3">
    <source>
        <dbReference type="Proteomes" id="UP000008783"/>
    </source>
</evidence>
<feature type="compositionally biased region" description="Basic and acidic residues" evidence="1">
    <location>
        <begin position="59"/>
        <end position="70"/>
    </location>
</feature>
<dbReference type="KEGG" id="pgr:PGTG_16327"/>
<reference evidence="3" key="2">
    <citation type="journal article" date="2011" name="Proc. Natl. Acad. Sci. U.S.A.">
        <title>Obligate biotrophy features unraveled by the genomic analysis of rust fungi.</title>
        <authorList>
            <person name="Duplessis S."/>
            <person name="Cuomo C.A."/>
            <person name="Lin Y.-C."/>
            <person name="Aerts A."/>
            <person name="Tisserant E."/>
            <person name="Veneault-Fourrey C."/>
            <person name="Joly D.L."/>
            <person name="Hacquard S."/>
            <person name="Amselem J."/>
            <person name="Cantarel B.L."/>
            <person name="Chiu R."/>
            <person name="Coutinho P.M."/>
            <person name="Feau N."/>
            <person name="Field M."/>
            <person name="Frey P."/>
            <person name="Gelhaye E."/>
            <person name="Goldberg J."/>
            <person name="Grabherr M.G."/>
            <person name="Kodira C.D."/>
            <person name="Kohler A."/>
            <person name="Kuees U."/>
            <person name="Lindquist E.A."/>
            <person name="Lucas S.M."/>
            <person name="Mago R."/>
            <person name="Mauceli E."/>
            <person name="Morin E."/>
            <person name="Murat C."/>
            <person name="Pangilinan J.L."/>
            <person name="Park R."/>
            <person name="Pearson M."/>
            <person name="Quesneville H."/>
            <person name="Rouhier N."/>
            <person name="Sakthikumar S."/>
            <person name="Salamov A.A."/>
            <person name="Schmutz J."/>
            <person name="Selles B."/>
            <person name="Shapiro H."/>
            <person name="Tanguay P."/>
            <person name="Tuskan G.A."/>
            <person name="Henrissat B."/>
            <person name="Van de Peer Y."/>
            <person name="Rouze P."/>
            <person name="Ellis J.G."/>
            <person name="Dodds P.N."/>
            <person name="Schein J.E."/>
            <person name="Zhong S."/>
            <person name="Hamelin R.C."/>
            <person name="Grigoriev I.V."/>
            <person name="Szabo L.J."/>
            <person name="Martin F."/>
        </authorList>
    </citation>
    <scope>NUCLEOTIDE SEQUENCE [LARGE SCALE GENOMIC DNA]</scope>
    <source>
        <strain evidence="3">CRL 75-36-700-3 / race SCCL</strain>
    </source>
</reference>
<dbReference type="RefSeq" id="XP_003334720.2">
    <property type="nucleotide sequence ID" value="XM_003334672.2"/>
</dbReference>
<sequence length="334" mass="37543">MSAGTNTTTNIIPRFRARGVQSQGPSDKLHYQDIENVAQPISYPQVSEEDSDPPSPPHYNHDESSGKEVETPDEAPVLPDAPLQTRVFKKPEAYLNLIFNLFDIGPWRIDQLGGQTQLALPAPNIPCGHIWHKQFRSYGRTNTVATHSLIPRTPLLLVKGAIDQMDNDWKAAFLPAGYLDNNHDDLVLVNNLIRELLKYEKIDLAKLIMLGARKGRQTKTDAVPSLDRLVIQSPMRVRTGFLLLHMYIQRQQDRTTSKVKSPWEGIDRHLEILQSKSQDYKVAYNKQLFNGIKTATDIAGVEVSLPSEEEVQEMLISGAQAISKEENEADGDLF</sequence>
<gene>
    <name evidence="2" type="ORF">PGTG_16327</name>
</gene>